<dbReference type="EMBL" id="JBHUIT010000027">
    <property type="protein sequence ID" value="MFD2257375.1"/>
    <property type="molecule type" value="Genomic_DNA"/>
</dbReference>
<keyword evidence="1" id="KW-1133">Transmembrane helix</keyword>
<feature type="transmembrane region" description="Helical" evidence="1">
    <location>
        <begin position="926"/>
        <end position="947"/>
    </location>
</feature>
<feature type="transmembrane region" description="Helical" evidence="1">
    <location>
        <begin position="361"/>
        <end position="381"/>
    </location>
</feature>
<dbReference type="RefSeq" id="WP_386820660.1">
    <property type="nucleotide sequence ID" value="NZ_JBHUIT010000027.1"/>
</dbReference>
<dbReference type="InterPro" id="IPR027463">
    <property type="entry name" value="AcrB_DN_DC_subdom"/>
</dbReference>
<evidence type="ECO:0000313" key="3">
    <source>
        <dbReference type="Proteomes" id="UP001597375"/>
    </source>
</evidence>
<organism evidence="2 3">
    <name type="scientific">Luteolibacter algae</name>
    <dbReference type="NCBI Taxonomy" id="454151"/>
    <lineage>
        <taxon>Bacteria</taxon>
        <taxon>Pseudomonadati</taxon>
        <taxon>Verrucomicrobiota</taxon>
        <taxon>Verrucomicrobiia</taxon>
        <taxon>Verrucomicrobiales</taxon>
        <taxon>Verrucomicrobiaceae</taxon>
        <taxon>Luteolibacter</taxon>
    </lineage>
</organism>
<dbReference type="PANTHER" id="PTHR32063:SF8">
    <property type="entry name" value="CATION EFFLUX PROTEIN"/>
    <property type="match status" value="1"/>
</dbReference>
<dbReference type="PRINTS" id="PR00702">
    <property type="entry name" value="ACRIFLAVINRP"/>
</dbReference>
<dbReference type="PANTHER" id="PTHR32063">
    <property type="match status" value="1"/>
</dbReference>
<feature type="transmembrane region" description="Helical" evidence="1">
    <location>
        <begin position="467"/>
        <end position="491"/>
    </location>
</feature>
<sequence>MNILTFALRRPLTIIVVAIALILGSSIAVKRMPRDIFPPLGIPTIYVAQPFGGMDPAQMEGYLTYRYEYHFLYISNIEHVESKSIQGASIMKLQFHPGTDMSQAMSETVAQVNRSRAFMPPGTAAPFIMRFDAGSVAVGNLVFSTDNPDITLNEMQDQALNKVRPAFATLPGVSAPPPFGGSSRAIIVNIDPDKMRSAGLSPDSVVQSLARGNLISPSGNINIDGKYPIVPTNAIVKDIKELENIPLKTDSGRAVFVRDIATVTDGADTTTAYALADGKRSVYLPVTKRAEASTLDVVKTVRENIPEFQKLLPDGIKVSYEFDQSPVVERSIRDLLKEGGIGAILTGLMVLLFLRDWRSAFIVVINIPLALMAACLALWISGQTIHLMTLGGMALAIGILVDEATVAVENIHSRLAKGDSIAQAALTGTRETALPRFLAMLCILAVFIPAFFMVGAAKALFVPLALAVGFSMIASFFLSSTLVPVLSVWLLGKQKIHEEKEGILARGFAPLVKGFVSARWLVVSAYLAVTLLVIGLIGPQIGREIFPQTDSGQFAIRFRAPSGTQVAITEKIAIRILDTVAREVGGKDKVEMSIGMVGVHNSSFPVNLVYLWNGGPGEGFLAVQLTEDSGIRIADLKEKLRSVLKAEMPEVSISFEPQDIVTRVMSFGSPTPLEIAVSGPDIAVSKAHAELLLKELKKVGSLRDLQFSQDLNFPTVNVHIDRERAGLLGVEVDDIARSLVAATTSSRFTVPNFWADPKSGVSYNLQVQIPEELTTSIEDLKNIPISSSNEKPVLLRNLAEIEQSTAVGTYERYNLARVVSITANIHGTDFGTAIKEVQEVLDKVGPPKDPKTKVDLRGQVVPFQQLSEGFGSGMIIAVIVIFLILCANFQSIRLALVVISTTPAVISGIILALWVTGTTINIQSGIGSIMAIGVAVANAILLVTFAETERRKSADPAAAAIAGARSRLRAVVMTSCAMTAGMLPLALGLGEGGDQTAPLGRAVVGGLVCATLATLFVLPSVFALFTNKKVTSASLDPTDPESAHSVP</sequence>
<dbReference type="SUPFAM" id="SSF82866">
    <property type="entry name" value="Multidrug efflux transporter AcrB transmembrane domain"/>
    <property type="match status" value="2"/>
</dbReference>
<feature type="transmembrane region" description="Helical" evidence="1">
    <location>
        <begin position="437"/>
        <end position="461"/>
    </location>
</feature>
<dbReference type="Gene3D" id="3.30.70.1430">
    <property type="entry name" value="Multidrug efflux transporter AcrB pore domain"/>
    <property type="match status" value="2"/>
</dbReference>
<evidence type="ECO:0000313" key="2">
    <source>
        <dbReference type="EMBL" id="MFD2257375.1"/>
    </source>
</evidence>
<evidence type="ECO:0000256" key="1">
    <source>
        <dbReference type="SAM" id="Phobius"/>
    </source>
</evidence>
<dbReference type="Gene3D" id="3.30.70.1440">
    <property type="entry name" value="Multidrug efflux transporter AcrB pore domain"/>
    <property type="match status" value="1"/>
</dbReference>
<keyword evidence="1" id="KW-0812">Transmembrane</keyword>
<accession>A0ABW5D9Y3</accession>
<dbReference type="SUPFAM" id="SSF82714">
    <property type="entry name" value="Multidrug efflux transporter AcrB TolC docking domain, DN and DC subdomains"/>
    <property type="match status" value="2"/>
</dbReference>
<feature type="transmembrane region" description="Helical" evidence="1">
    <location>
        <begin position="894"/>
        <end position="914"/>
    </location>
</feature>
<name>A0ABW5D9Y3_9BACT</name>
<dbReference type="InterPro" id="IPR001036">
    <property type="entry name" value="Acrflvin-R"/>
</dbReference>
<feature type="transmembrane region" description="Helical" evidence="1">
    <location>
        <begin position="968"/>
        <end position="990"/>
    </location>
</feature>
<feature type="transmembrane region" description="Helical" evidence="1">
    <location>
        <begin position="335"/>
        <end position="354"/>
    </location>
</feature>
<feature type="transmembrane region" description="Helical" evidence="1">
    <location>
        <begin position="520"/>
        <end position="538"/>
    </location>
</feature>
<dbReference type="Gene3D" id="3.30.2090.10">
    <property type="entry name" value="Multidrug efflux transporter AcrB TolC docking domain, DN and DC subdomains"/>
    <property type="match status" value="2"/>
</dbReference>
<feature type="transmembrane region" description="Helical" evidence="1">
    <location>
        <begin position="1002"/>
        <end position="1025"/>
    </location>
</feature>
<dbReference type="Gene3D" id="3.30.70.1320">
    <property type="entry name" value="Multidrug efflux transporter AcrB pore domain like"/>
    <property type="match status" value="1"/>
</dbReference>
<dbReference type="SUPFAM" id="SSF82693">
    <property type="entry name" value="Multidrug efflux transporter AcrB pore domain, PN1, PN2, PC1 and PC2 subdomains"/>
    <property type="match status" value="2"/>
</dbReference>
<protein>
    <submittedName>
        <fullName evidence="2">Efflux RND transporter permease subunit</fullName>
    </submittedName>
</protein>
<feature type="transmembrane region" description="Helical" evidence="1">
    <location>
        <begin position="869"/>
        <end position="887"/>
    </location>
</feature>
<keyword evidence="1" id="KW-0472">Membrane</keyword>
<reference evidence="3" key="1">
    <citation type="journal article" date="2019" name="Int. J. Syst. Evol. Microbiol.">
        <title>The Global Catalogue of Microorganisms (GCM) 10K type strain sequencing project: providing services to taxonomists for standard genome sequencing and annotation.</title>
        <authorList>
            <consortium name="The Broad Institute Genomics Platform"/>
            <consortium name="The Broad Institute Genome Sequencing Center for Infectious Disease"/>
            <person name="Wu L."/>
            <person name="Ma J."/>
        </authorList>
    </citation>
    <scope>NUCLEOTIDE SEQUENCE [LARGE SCALE GENOMIC DNA]</scope>
    <source>
        <strain evidence="3">CGMCC 4.7106</strain>
    </source>
</reference>
<gene>
    <name evidence="2" type="ORF">ACFSSA_11885</name>
</gene>
<dbReference type="Gene3D" id="1.20.1640.10">
    <property type="entry name" value="Multidrug efflux transporter AcrB transmembrane domain"/>
    <property type="match status" value="2"/>
</dbReference>
<dbReference type="Proteomes" id="UP001597375">
    <property type="component" value="Unassembled WGS sequence"/>
</dbReference>
<dbReference type="Pfam" id="PF00873">
    <property type="entry name" value="ACR_tran"/>
    <property type="match status" value="1"/>
</dbReference>
<keyword evidence="3" id="KW-1185">Reference proteome</keyword>
<proteinExistence type="predicted"/>
<feature type="transmembrane region" description="Helical" evidence="1">
    <location>
        <begin position="387"/>
        <end position="408"/>
    </location>
</feature>
<comment type="caution">
    <text evidence="2">The sequence shown here is derived from an EMBL/GenBank/DDBJ whole genome shotgun (WGS) entry which is preliminary data.</text>
</comment>